<reference evidence="2 3" key="1">
    <citation type="journal article" date="2006" name="Syst. Appl. Microbiol.">
        <title>Anoxybacillus amylolyticus sp. nov., a thermophilic amylase producing bacterium isolated from Mount Rittmann (Antarctica).</title>
        <authorList>
            <person name="Poli A."/>
            <person name="Esposito E."/>
            <person name="Lama L."/>
            <person name="Orlando P."/>
            <person name="Nicolaus G."/>
            <person name="de Appolonia F."/>
            <person name="Gambacorta A."/>
            <person name="Nicolaus B."/>
        </authorList>
    </citation>
    <scope>NUCLEOTIDE SEQUENCE [LARGE SCALE GENOMIC DNA]</scope>
    <source>
        <strain evidence="2 3">DSM 15939</strain>
    </source>
</reference>
<gene>
    <name evidence="2" type="ORF">GFC30_2203</name>
</gene>
<evidence type="ECO:0000256" key="1">
    <source>
        <dbReference type="SAM" id="Phobius"/>
    </source>
</evidence>
<dbReference type="PATRIC" id="fig|294699.3.peg.2272"/>
<protein>
    <submittedName>
        <fullName evidence="2">Putative membrane protein</fullName>
    </submittedName>
</protein>
<feature type="transmembrane region" description="Helical" evidence="1">
    <location>
        <begin position="81"/>
        <end position="98"/>
    </location>
</feature>
<keyword evidence="3" id="KW-1185">Reference proteome</keyword>
<dbReference type="EMBL" id="CP015438">
    <property type="protein sequence ID" value="ANB60129.1"/>
    <property type="molecule type" value="Genomic_DNA"/>
</dbReference>
<evidence type="ECO:0000313" key="3">
    <source>
        <dbReference type="Proteomes" id="UP000076865"/>
    </source>
</evidence>
<dbReference type="KEGG" id="aamy:GFC30_2203"/>
<sequence length="131" mass="15053">MREIAVIMNLLCGLLVLVSGTIYFKNTLKLNKINSPKEVNVQNILKAFDTDFFKYLPVAFISMTIPIFIKGTHLEAITEVFFPAVLITAAIESFHYLFKHWLTNKIRYIGYYKCLFIILLGIINGLSILEF</sequence>
<dbReference type="OrthoDB" id="9863659at2"/>
<keyword evidence="1" id="KW-0812">Transmembrane</keyword>
<keyword evidence="1" id="KW-0472">Membrane</keyword>
<feature type="transmembrane region" description="Helical" evidence="1">
    <location>
        <begin position="6"/>
        <end position="24"/>
    </location>
</feature>
<dbReference type="RefSeq" id="WP_066325361.1">
    <property type="nucleotide sequence ID" value="NZ_CP015438.1"/>
</dbReference>
<evidence type="ECO:0000313" key="2">
    <source>
        <dbReference type="EMBL" id="ANB60129.1"/>
    </source>
</evidence>
<dbReference type="Proteomes" id="UP000076865">
    <property type="component" value="Chromosome"/>
</dbReference>
<accession>A0A160F1T3</accession>
<proteinExistence type="predicted"/>
<organism evidence="2 3">
    <name type="scientific">Anoxybacteroides amylolyticum</name>
    <dbReference type="NCBI Taxonomy" id="294699"/>
    <lineage>
        <taxon>Bacteria</taxon>
        <taxon>Bacillati</taxon>
        <taxon>Bacillota</taxon>
        <taxon>Bacilli</taxon>
        <taxon>Bacillales</taxon>
        <taxon>Anoxybacillaceae</taxon>
        <taxon>Anoxybacteroides</taxon>
    </lineage>
</organism>
<feature type="transmembrane region" description="Helical" evidence="1">
    <location>
        <begin position="110"/>
        <end position="129"/>
    </location>
</feature>
<name>A0A160F1T3_9BACL</name>
<feature type="transmembrane region" description="Helical" evidence="1">
    <location>
        <begin position="52"/>
        <end position="69"/>
    </location>
</feature>
<keyword evidence="1" id="KW-1133">Transmembrane helix</keyword>
<dbReference type="AlphaFoldDB" id="A0A160F1T3"/>